<dbReference type="PANTHER" id="PTHR30408:SF12">
    <property type="entry name" value="TYPE I RESTRICTION ENZYME MJAVIII SPECIFICITY SUBUNIT"/>
    <property type="match status" value="1"/>
</dbReference>
<dbReference type="SUPFAM" id="SSF116734">
    <property type="entry name" value="DNA methylase specificity domain"/>
    <property type="match status" value="2"/>
</dbReference>
<dbReference type="AlphaFoldDB" id="A0A1G6VYG9"/>
<evidence type="ECO:0000256" key="2">
    <source>
        <dbReference type="ARBA" id="ARBA00023125"/>
    </source>
</evidence>
<dbReference type="GO" id="GO:0009307">
    <property type="term" value="P:DNA restriction-modification system"/>
    <property type="evidence" value="ECO:0007669"/>
    <property type="project" value="UniProtKB-KW"/>
</dbReference>
<evidence type="ECO:0000313" key="4">
    <source>
        <dbReference type="Proteomes" id="UP000199501"/>
    </source>
</evidence>
<gene>
    <name evidence="3" type="ORF">SAMN05216174_113162</name>
</gene>
<dbReference type="Gene3D" id="3.90.220.20">
    <property type="entry name" value="DNA methylase specificity domains"/>
    <property type="match status" value="2"/>
</dbReference>
<dbReference type="STRING" id="1271860.SAMN05216174_113162"/>
<dbReference type="RefSeq" id="WP_091455083.1">
    <property type="nucleotide sequence ID" value="NZ_FMZZ01000013.1"/>
</dbReference>
<keyword evidence="2" id="KW-0238">DNA-binding</keyword>
<accession>A0A1G6VYG9</accession>
<dbReference type="PANTHER" id="PTHR30408">
    <property type="entry name" value="TYPE-1 RESTRICTION ENZYME ECOKI SPECIFICITY PROTEIN"/>
    <property type="match status" value="1"/>
</dbReference>
<keyword evidence="1" id="KW-0680">Restriction system</keyword>
<dbReference type="InterPro" id="IPR044946">
    <property type="entry name" value="Restrct_endonuc_typeI_TRD_sf"/>
</dbReference>
<evidence type="ECO:0000313" key="3">
    <source>
        <dbReference type="EMBL" id="SDD58619.1"/>
    </source>
</evidence>
<dbReference type="InterPro" id="IPR052021">
    <property type="entry name" value="Type-I_RS_S_subunit"/>
</dbReference>
<dbReference type="OrthoDB" id="3483011at2"/>
<evidence type="ECO:0008006" key="5">
    <source>
        <dbReference type="Google" id="ProtNLM"/>
    </source>
</evidence>
<reference evidence="4" key="1">
    <citation type="submission" date="2016-10" db="EMBL/GenBank/DDBJ databases">
        <authorList>
            <person name="Varghese N."/>
            <person name="Submissions S."/>
        </authorList>
    </citation>
    <scope>NUCLEOTIDE SEQUENCE [LARGE SCALE GENOMIC DNA]</scope>
    <source>
        <strain evidence="4">IBRC-M 10403</strain>
    </source>
</reference>
<name>A0A1G6VYG9_9PSEU</name>
<keyword evidence="4" id="KW-1185">Reference proteome</keyword>
<dbReference type="GO" id="GO:0003677">
    <property type="term" value="F:DNA binding"/>
    <property type="evidence" value="ECO:0007669"/>
    <property type="project" value="UniProtKB-KW"/>
</dbReference>
<dbReference type="EMBL" id="FMZZ01000013">
    <property type="protein sequence ID" value="SDD58619.1"/>
    <property type="molecule type" value="Genomic_DNA"/>
</dbReference>
<protein>
    <recommendedName>
        <fullName evidence="5">Type I restriction enzyme, S subunit</fullName>
    </recommendedName>
</protein>
<organism evidence="3 4">
    <name type="scientific">Actinokineospora iranica</name>
    <dbReference type="NCBI Taxonomy" id="1271860"/>
    <lineage>
        <taxon>Bacteria</taxon>
        <taxon>Bacillati</taxon>
        <taxon>Actinomycetota</taxon>
        <taxon>Actinomycetes</taxon>
        <taxon>Pseudonocardiales</taxon>
        <taxon>Pseudonocardiaceae</taxon>
        <taxon>Actinokineospora</taxon>
    </lineage>
</organism>
<proteinExistence type="predicted"/>
<dbReference type="Proteomes" id="UP000199501">
    <property type="component" value="Unassembled WGS sequence"/>
</dbReference>
<sequence length="449" mass="49454">MRVATLSRADLGKQHVRLDPAFYLGRELVRSTMSSEGSRHVSLEDIVEAIHDGARLPSAASGIPMLRLNNVRPCELDLSGMAHVDGTAAKWINVQENDVLFTRAAQPFRAAAVQSGMPAEFAVSSELTIIRPRPAVLPEYLAAVFCTPTLNRILCDLAYRGGSSALPRLRLLDIARLPIPLPPRSLQKSLGLQYQQAVDLTASARAEFNAVVTAIHTEIDHRVSGVKPPSSAIEVLRSHLADRWDVPFNRGRVFRHSSGASSAMRPLLQLAKPAGTSLRGLTDDEEVFAVQADDVNESTFLVEGGEVRPLSDLSSRMRQRLEVGDVLLCTTGSGDQVAYLDEELGPEEQPLLGSATFTALRFHETPRVFAVTLAHPLVRTQLRLLSSGSVQRFVNKRDLDELLVPVLGQVWREDFETRLTRAMQRRREALLARTALIEAADDYLRKVTP</sequence>
<evidence type="ECO:0000256" key="1">
    <source>
        <dbReference type="ARBA" id="ARBA00022747"/>
    </source>
</evidence>